<reference evidence="2 3" key="1">
    <citation type="journal article" date="2019" name="Genome Biol. Evol.">
        <title>Nanopore Sequencing Significantly Improves Genome Assembly of the Protozoan Parasite Trypanosoma cruzi.</title>
        <authorList>
            <person name="Diaz-Viraque F."/>
            <person name="Pita S."/>
            <person name="Greif G."/>
            <person name="de Souza R.C.M."/>
            <person name="Iraola G."/>
            <person name="Robello C."/>
        </authorList>
    </citation>
    <scope>NUCLEOTIDE SEQUENCE [LARGE SCALE GENOMIC DNA]</scope>
    <source>
        <strain evidence="2 3">Berenice</strain>
    </source>
</reference>
<sequence length="1222" mass="132748">MEVPIFSPHGYTGYAKKVFGEDCYVYGPTTEHCEILLSNVDEDVSLHIDGGTPTTVYANDVALLDSWMMTPVLISSSGFVTIRRVQATGGKGAASSRGSGVLPPVTTRGGSGNYGELSFHSTATSPMGVASSPVVAPSLPLGVLAPMTPVITCRVSTKCWPRVFPHGDNNTDAQLMQYFREAVVVSVKTMRLLGVEEGSMVQVDFHSEASVLAASKVVFSLTSDFVGEEFSFGSCLRHFIAPFFLQRCRAISVGEEFEFKNHDYGQLHVTVVAIEDGLLKCGLVVDSTCIRLVAQPEAPPKLQGHGSGRVSESSTPRMPVPSARKSSGSLRGSSLPRNSHSRMSVASPRPKLPPGARSSTSGKPPPIVGGPPRVHEPSPRRASRDVEPHGGIASFSAYSPQTFDASPTLIINQMHSPTSFTALKVARADRAPDDDATAAITIGTTVTAASAPADVSKVAVVNPAARTSPSSTVQDGDGVRIAPVPSPQHRDTLPTTEHAPDAINPSNFATESPTEHSVSFLKKPQETESALLLQSSVDFLEVDPQEDLQARRFETHSSRKSETNSVDNMASAASSPTGSSWSQREVHSAISTTERRIVACSGNSSVATQHDAGSVEFRSVEVQTDRESPAKEIVCDISLGNTQGALQEPTEAAPRQEEEEEEGGAKNVLGLSSIHLPHTVSNLTVSSTRPAVEKYGMGTRCEERNEEAHSLEAEEEGVSSKDSAAEPIADGFNEALNGKSQESAWSVPNQEEEGKGPKNDLSSNDAFKILTHHSGSTEATEMQLEQPLTVTKDVAFRAGRIVEKWLDVKAKWQGLSISHLLKRESSAVIKEFQHFLAVYKELKQRHADYLAYLDSPYGHTVRGDLVLRISLLATSNMEGDGGGEIKPPWRPAELHGESPETPSEKANDDFKNNSICDANRKSSAAALATELLKLSVREVSANLGCGVLHIFRVGGTCPALYCTLMKPYADGPGEITLMGESFPVEVLRTTILEDLCEAREESRRDWVQLSTLWKEAISGVLQHGVFTEHMQKVRQLFFELAFLLHCPGEIRLSVRYQRHMDPFPPNNAECVVQTEKTEGDFNVTGTSNRSPSRTSSTERKAALSNLCKEFLPHLQELQDTYYLYFELLEPFLLHSMCHLDTVSTLTDAMKCKELVDFLKVTHEAQMLEQRAEETGTPLPLAVVEEERAAFLKLVGARKAGEIMPLPQEWWEADNLSSKNKFP</sequence>
<accession>A0A7J6YF57</accession>
<dbReference type="Proteomes" id="UP000583944">
    <property type="component" value="Unassembled WGS sequence"/>
</dbReference>
<feature type="compositionally biased region" description="Polar residues" evidence="1">
    <location>
        <begin position="738"/>
        <end position="749"/>
    </location>
</feature>
<dbReference type="VEuPathDB" id="TriTrypDB:ECC02_001572"/>
<feature type="compositionally biased region" description="Basic and acidic residues" evidence="1">
    <location>
        <begin position="700"/>
        <end position="712"/>
    </location>
</feature>
<dbReference type="EMBL" id="JABDHM010000007">
    <property type="protein sequence ID" value="KAF5225394.1"/>
    <property type="molecule type" value="Genomic_DNA"/>
</dbReference>
<dbReference type="VEuPathDB" id="TriTrypDB:BCY84_22021"/>
<protein>
    <submittedName>
        <fullName evidence="2">Uncharacterized protein</fullName>
    </submittedName>
</protein>
<feature type="region of interest" description="Disordered" evidence="1">
    <location>
        <begin position="878"/>
        <end position="909"/>
    </location>
</feature>
<feature type="region of interest" description="Disordered" evidence="1">
    <location>
        <begin position="298"/>
        <end position="399"/>
    </location>
</feature>
<feature type="compositionally biased region" description="Basic and acidic residues" evidence="1">
    <location>
        <begin position="552"/>
        <end position="562"/>
    </location>
</feature>
<name>A0A7J6YF57_TRYCR</name>
<evidence type="ECO:0000313" key="2">
    <source>
        <dbReference type="EMBL" id="KAF5225394.1"/>
    </source>
</evidence>
<feature type="region of interest" description="Disordered" evidence="1">
    <location>
        <begin position="552"/>
        <end position="584"/>
    </location>
</feature>
<comment type="caution">
    <text evidence="2">The sequence shown here is derived from an EMBL/GenBank/DDBJ whole genome shotgun (WGS) entry which is preliminary data.</text>
</comment>
<gene>
    <name evidence="2" type="ORF">ECC02_001572</name>
</gene>
<proteinExistence type="predicted"/>
<evidence type="ECO:0000256" key="1">
    <source>
        <dbReference type="SAM" id="MobiDB-lite"/>
    </source>
</evidence>
<dbReference type="AlphaFoldDB" id="A0A7J6YF57"/>
<feature type="compositionally biased region" description="Polar residues" evidence="1">
    <location>
        <begin position="504"/>
        <end position="516"/>
    </location>
</feature>
<feature type="compositionally biased region" description="Basic and acidic residues" evidence="1">
    <location>
        <begin position="892"/>
        <end position="909"/>
    </location>
</feature>
<evidence type="ECO:0000313" key="3">
    <source>
        <dbReference type="Proteomes" id="UP000583944"/>
    </source>
</evidence>
<feature type="compositionally biased region" description="Basic and acidic residues" evidence="1">
    <location>
        <begin position="373"/>
        <end position="388"/>
    </location>
</feature>
<feature type="compositionally biased region" description="Low complexity" evidence="1">
    <location>
        <begin position="322"/>
        <end position="338"/>
    </location>
</feature>
<organism evidence="2 3">
    <name type="scientific">Trypanosoma cruzi</name>
    <dbReference type="NCBI Taxonomy" id="5693"/>
    <lineage>
        <taxon>Eukaryota</taxon>
        <taxon>Discoba</taxon>
        <taxon>Euglenozoa</taxon>
        <taxon>Kinetoplastea</taxon>
        <taxon>Metakinetoplastina</taxon>
        <taxon>Trypanosomatida</taxon>
        <taxon>Trypanosomatidae</taxon>
        <taxon>Trypanosoma</taxon>
        <taxon>Schizotrypanum</taxon>
    </lineage>
</organism>
<feature type="region of interest" description="Disordered" evidence="1">
    <location>
        <begin position="638"/>
        <end position="664"/>
    </location>
</feature>
<feature type="region of interest" description="Disordered" evidence="1">
    <location>
        <begin position="700"/>
        <end position="723"/>
    </location>
</feature>
<feature type="region of interest" description="Disordered" evidence="1">
    <location>
        <begin position="485"/>
        <end position="516"/>
    </location>
</feature>
<feature type="region of interest" description="Disordered" evidence="1">
    <location>
        <begin position="737"/>
        <end position="763"/>
    </location>
</feature>
<feature type="compositionally biased region" description="Low complexity" evidence="1">
    <location>
        <begin position="570"/>
        <end position="582"/>
    </location>
</feature>